<accession>A0A9D2NUC5</accession>
<name>A0A9D2NUC5_9FIRM</name>
<evidence type="ECO:0008006" key="3">
    <source>
        <dbReference type="Google" id="ProtNLM"/>
    </source>
</evidence>
<protein>
    <recommendedName>
        <fullName evidence="3">Pyruvate kinase C-terminal domain-containing protein</fullName>
    </recommendedName>
</protein>
<reference evidence="1" key="2">
    <citation type="submission" date="2021-04" db="EMBL/GenBank/DDBJ databases">
        <authorList>
            <person name="Gilroy R."/>
        </authorList>
    </citation>
    <scope>NUCLEOTIDE SEQUENCE</scope>
    <source>
        <strain evidence="1">ChiGjej1B1-1692</strain>
    </source>
</reference>
<dbReference type="Gene3D" id="3.40.1380.20">
    <property type="entry name" value="Pyruvate kinase, C-terminal domain"/>
    <property type="match status" value="1"/>
</dbReference>
<evidence type="ECO:0000313" key="1">
    <source>
        <dbReference type="EMBL" id="HJC38612.1"/>
    </source>
</evidence>
<sequence length="185" mass="19591">MHIFEKPGRENTKKTLEIAAEKAERLQTSIVIASNTGSSAEELLHILEERGSAVPVVVVTSVYGMKAPGENQFPESLRKELSEKGVKVVTAAHALSGAERSFSNRFHGQGPIEIMAHTLRMLSQGVKVGVECATMALDAGAVPFGKPVVSVGGSGGGADSAIVLTPAYTHTILDTKIHEILCKPY</sequence>
<dbReference type="InterPro" id="IPR036918">
    <property type="entry name" value="Pyrv_Knase_C_sf"/>
</dbReference>
<dbReference type="PIRSF" id="PIRSF016138">
    <property type="entry name" value="UCP016138"/>
    <property type="match status" value="1"/>
</dbReference>
<reference evidence="1" key="1">
    <citation type="journal article" date="2021" name="PeerJ">
        <title>Extensive microbial diversity within the chicken gut microbiome revealed by metagenomics and culture.</title>
        <authorList>
            <person name="Gilroy R."/>
            <person name="Ravi A."/>
            <person name="Getino M."/>
            <person name="Pursley I."/>
            <person name="Horton D.L."/>
            <person name="Alikhan N.F."/>
            <person name="Baker D."/>
            <person name="Gharbi K."/>
            <person name="Hall N."/>
            <person name="Watson M."/>
            <person name="Adriaenssens E.M."/>
            <person name="Foster-Nyarko E."/>
            <person name="Jarju S."/>
            <person name="Secka A."/>
            <person name="Antonio M."/>
            <person name="Oren A."/>
            <person name="Chaudhuri R.R."/>
            <person name="La Ragione R."/>
            <person name="Hildebrand F."/>
            <person name="Pallen M.J."/>
        </authorList>
    </citation>
    <scope>NUCLEOTIDE SEQUENCE</scope>
    <source>
        <strain evidence="1">ChiGjej1B1-1692</strain>
    </source>
</reference>
<organism evidence="1 2">
    <name type="scientific">Candidatus Mediterraneibacter faecigallinarum</name>
    <dbReference type="NCBI Taxonomy" id="2838669"/>
    <lineage>
        <taxon>Bacteria</taxon>
        <taxon>Bacillati</taxon>
        <taxon>Bacillota</taxon>
        <taxon>Clostridia</taxon>
        <taxon>Lachnospirales</taxon>
        <taxon>Lachnospiraceae</taxon>
        <taxon>Mediterraneibacter</taxon>
    </lineage>
</organism>
<evidence type="ECO:0000313" key="2">
    <source>
        <dbReference type="Proteomes" id="UP000823894"/>
    </source>
</evidence>
<dbReference type="InterPro" id="IPR015074">
    <property type="entry name" value="DUF1867"/>
</dbReference>
<dbReference type="AlphaFoldDB" id="A0A9D2NUC5"/>
<dbReference type="EMBL" id="DWWK01000089">
    <property type="protein sequence ID" value="HJC38612.1"/>
    <property type="molecule type" value="Genomic_DNA"/>
</dbReference>
<proteinExistence type="predicted"/>
<gene>
    <name evidence="1" type="ORF">H9757_06080</name>
</gene>
<dbReference type="SUPFAM" id="SSF52935">
    <property type="entry name" value="PK C-terminal domain-like"/>
    <property type="match status" value="1"/>
</dbReference>
<dbReference type="Proteomes" id="UP000823894">
    <property type="component" value="Unassembled WGS sequence"/>
</dbReference>
<comment type="caution">
    <text evidence="1">The sequence shown here is derived from an EMBL/GenBank/DDBJ whole genome shotgun (WGS) entry which is preliminary data.</text>
</comment>